<dbReference type="CDD" id="cd00303">
    <property type="entry name" value="retropepsin_like"/>
    <property type="match status" value="1"/>
</dbReference>
<dbReference type="PANTHER" id="PTHR33240:SF15">
    <property type="entry name" value="GAG-PRO-LIKE PROTEIN"/>
    <property type="match status" value="1"/>
</dbReference>
<comment type="caution">
    <text evidence="3">The sequence shown here is derived from an EMBL/GenBank/DDBJ whole genome shotgun (WGS) entry which is preliminary data.</text>
</comment>
<protein>
    <recommendedName>
        <fullName evidence="2">Retrotransposon gag domain-containing protein</fullName>
    </recommendedName>
</protein>
<feature type="compositionally biased region" description="Basic residues" evidence="1">
    <location>
        <begin position="39"/>
        <end position="53"/>
    </location>
</feature>
<dbReference type="AlphaFoldDB" id="A0AA88WPN8"/>
<feature type="region of interest" description="Disordered" evidence="1">
    <location>
        <begin position="1"/>
        <end position="74"/>
    </location>
</feature>
<feature type="compositionally biased region" description="Basic and acidic residues" evidence="1">
    <location>
        <begin position="1"/>
        <end position="12"/>
    </location>
</feature>
<feature type="compositionally biased region" description="Basic and acidic residues" evidence="1">
    <location>
        <begin position="60"/>
        <end position="74"/>
    </location>
</feature>
<proteinExistence type="predicted"/>
<dbReference type="InterPro" id="IPR005162">
    <property type="entry name" value="Retrotrans_gag_dom"/>
</dbReference>
<dbReference type="EMBL" id="JAVXUP010000300">
    <property type="protein sequence ID" value="KAK3031572.1"/>
    <property type="molecule type" value="Genomic_DNA"/>
</dbReference>
<sequence>MLPTRDVNRGQHEFTPVMGGEIRDRRGADQRHCPQGRAHAFKRKVRPQGRNSHKTTSVPRPEEFTPPREDSGYPLSKEIEKAKLPLNFRMPQCDLYDGNGDPGEHVYQFQTNMLLLQVSDAVMCRAFPTTLRKAAHAWFKSLQPRSIHSFSQLSDIFQTHFVSSRTRRKNFASLLNVVQEKNEWRFKAATLEIDNLDESREIEALIKRGHLKKYIARRDDRREATPVVEGREERQENAGTINTISGGIAAGGSSRRGRKAYTREVCITSQSLSKKQKTTLVPTISFSEDEIGDIKTPHDDPLVVTLQVGNFDVKRILVDNGSSAEMNIPSDRLRKMDTPLYGFSNHPVAVEGIIALPVAIGTPPTQAKLMLDFVVVRVPSAYNAILGRTALN</sequence>
<evidence type="ECO:0000313" key="4">
    <source>
        <dbReference type="Proteomes" id="UP001188597"/>
    </source>
</evidence>
<name>A0AA88WPN8_9ASTE</name>
<feature type="compositionally biased region" description="Basic and acidic residues" evidence="1">
    <location>
        <begin position="21"/>
        <end position="32"/>
    </location>
</feature>
<evidence type="ECO:0000259" key="2">
    <source>
        <dbReference type="Pfam" id="PF03732"/>
    </source>
</evidence>
<feature type="domain" description="Retrotransposon gag" evidence="2">
    <location>
        <begin position="126"/>
        <end position="183"/>
    </location>
</feature>
<evidence type="ECO:0000256" key="1">
    <source>
        <dbReference type="SAM" id="MobiDB-lite"/>
    </source>
</evidence>
<dbReference type="Proteomes" id="UP001188597">
    <property type="component" value="Unassembled WGS sequence"/>
</dbReference>
<dbReference type="Pfam" id="PF03732">
    <property type="entry name" value="Retrotrans_gag"/>
    <property type="match status" value="1"/>
</dbReference>
<gene>
    <name evidence="3" type="ORF">RJ639_036371</name>
</gene>
<organism evidence="3 4">
    <name type="scientific">Escallonia herrerae</name>
    <dbReference type="NCBI Taxonomy" id="1293975"/>
    <lineage>
        <taxon>Eukaryota</taxon>
        <taxon>Viridiplantae</taxon>
        <taxon>Streptophyta</taxon>
        <taxon>Embryophyta</taxon>
        <taxon>Tracheophyta</taxon>
        <taxon>Spermatophyta</taxon>
        <taxon>Magnoliopsida</taxon>
        <taxon>eudicotyledons</taxon>
        <taxon>Gunneridae</taxon>
        <taxon>Pentapetalae</taxon>
        <taxon>asterids</taxon>
        <taxon>campanulids</taxon>
        <taxon>Escalloniales</taxon>
        <taxon>Escalloniaceae</taxon>
        <taxon>Escallonia</taxon>
    </lineage>
</organism>
<keyword evidence="4" id="KW-1185">Reference proteome</keyword>
<dbReference type="PANTHER" id="PTHR33240">
    <property type="entry name" value="OS08G0508500 PROTEIN"/>
    <property type="match status" value="1"/>
</dbReference>
<evidence type="ECO:0000313" key="3">
    <source>
        <dbReference type="EMBL" id="KAK3031572.1"/>
    </source>
</evidence>
<reference evidence="3" key="1">
    <citation type="submission" date="2022-12" db="EMBL/GenBank/DDBJ databases">
        <title>Draft genome assemblies for two species of Escallonia (Escalloniales).</title>
        <authorList>
            <person name="Chanderbali A."/>
            <person name="Dervinis C."/>
            <person name="Anghel I."/>
            <person name="Soltis D."/>
            <person name="Soltis P."/>
            <person name="Zapata F."/>
        </authorList>
    </citation>
    <scope>NUCLEOTIDE SEQUENCE</scope>
    <source>
        <strain evidence="3">UCBG64.0493</strain>
        <tissue evidence="3">Leaf</tissue>
    </source>
</reference>
<accession>A0AA88WPN8</accession>